<dbReference type="Proteomes" id="UP000323000">
    <property type="component" value="Chromosome 3"/>
</dbReference>
<dbReference type="InterPro" id="IPR032675">
    <property type="entry name" value="LRR_dom_sf"/>
</dbReference>
<dbReference type="GO" id="GO:0016020">
    <property type="term" value="C:membrane"/>
    <property type="evidence" value="ECO:0007669"/>
    <property type="project" value="UniProtKB-SubCell"/>
</dbReference>
<dbReference type="OrthoDB" id="1512991at2759"/>
<dbReference type="InterPro" id="IPR002068">
    <property type="entry name" value="A-crystallin/Hsp20_dom"/>
</dbReference>
<comment type="similarity">
    <text evidence="2">Belongs to the RLP family.</text>
</comment>
<keyword evidence="7" id="KW-0472">Membrane</keyword>
<dbReference type="FunFam" id="3.80.10.10:FF:000111">
    <property type="entry name" value="LRR receptor-like serine/threonine-protein kinase ERECTA"/>
    <property type="match status" value="1"/>
</dbReference>
<evidence type="ECO:0000256" key="3">
    <source>
        <dbReference type="ARBA" id="ARBA00022614"/>
    </source>
</evidence>
<dbReference type="InterPro" id="IPR039321">
    <property type="entry name" value="IDM2/3-like"/>
</dbReference>
<comment type="caution">
    <text evidence="11">The sequence shown here is derived from an EMBL/GenBank/DDBJ whole genome shotgun (WGS) entry which is preliminary data.</text>
</comment>
<dbReference type="SUPFAM" id="SSF52058">
    <property type="entry name" value="L domain-like"/>
    <property type="match status" value="1"/>
</dbReference>
<accession>A0A5C7IB24</accession>
<keyword evidence="4" id="KW-0812">Transmembrane</keyword>
<keyword evidence="5" id="KW-0677">Repeat</keyword>
<comment type="similarity">
    <text evidence="9">Belongs to the small heat shock protein (HSP20) family.</text>
</comment>
<dbReference type="Pfam" id="PF00560">
    <property type="entry name" value="LRR_1"/>
    <property type="match status" value="3"/>
</dbReference>
<reference evidence="12" key="1">
    <citation type="journal article" date="2019" name="Gigascience">
        <title>De novo genome assembly of the endangered Acer yangbiense, a plant species with extremely small populations endemic to Yunnan Province, China.</title>
        <authorList>
            <person name="Yang J."/>
            <person name="Wariss H.M."/>
            <person name="Tao L."/>
            <person name="Zhang R."/>
            <person name="Yun Q."/>
            <person name="Hollingsworth P."/>
            <person name="Dao Z."/>
            <person name="Luo G."/>
            <person name="Guo H."/>
            <person name="Ma Y."/>
            <person name="Sun W."/>
        </authorList>
    </citation>
    <scope>NUCLEOTIDE SEQUENCE [LARGE SCALE GENOMIC DNA]</scope>
    <source>
        <strain evidence="12">cv. Malutang</strain>
    </source>
</reference>
<dbReference type="InterPro" id="IPR008978">
    <property type="entry name" value="HSP20-like_chaperone"/>
</dbReference>
<dbReference type="Gene3D" id="2.60.40.790">
    <property type="match status" value="2"/>
</dbReference>
<protein>
    <recommendedName>
        <fullName evidence="10">SHSP domain-containing protein</fullName>
    </recommendedName>
</protein>
<dbReference type="GO" id="GO:0005634">
    <property type="term" value="C:nucleus"/>
    <property type="evidence" value="ECO:0007669"/>
    <property type="project" value="TreeGrafter"/>
</dbReference>
<sequence length="774" mass="83518">MLQIIDLASNNFTGRQPQKGLKTWEAMMVDEQKAQSQLKHLQFETVTMIPEIPLYEDSVTVTMKGLEIELVKILTLFTSIDLSSNNFQGLIPKEIGLLKLLYVFNLSHNALTGSIPSSIGKLGQLESLDLSVNNLSGVIPTQLVSLNFLFILNLSFNHLVGKIPSGTQLQSFTSVSFEGNEGLYGPPLTNDDRTTNSSELPVASSNGFEFDRQFIIAIGAGFGVGFGAAVVQKAESSEVALLGSCLLTCRECCSNYAVMITFVLCDCSLFDVFVVTRLMSEKTSGNNEPERVNPQQHVFAATPLNYVPYVGPPMEQNNNAPTPNKCETETAGNVGPAILFLPQHSTQEEWNNILATTKSGVALTGSAAMRQVGPIVGLVDIGESEDSYLFRVSLPGVAREEKDFNCNIDPDGKISINGVTTTGEQVVYKDSQVFQMQTRNLCLPGRFSISFQLPGPVDNQHFTRNFGTNGILEGEMEVQDGVLGGLGVYGSEESGWELLKKLMKGCLRKQEGVPYVGPPLDQSNTPSTPSGVVALTGSAAMRPARPTLGLVDIGESEDSYLFRVSLPGVAVLERDISCDIYPDGRIFIQGVTTTGSELIVCKNSEVSKKTSGHSEPVPGKPQQHFLKVAPLNPVGVPYIGPPLDQSNTPSTPRGGVALTGSAAMRQGRPILGLVDIGESEDSYLFRVSLPGVAVERDFGCDIVPDGRIFINGVTTTGEQIVCKDSEVFRMQTRNLCQPGPFSISFQLPGPVNTQIDPIKNMGPNGLMECIVKKM</sequence>
<comment type="subcellular location">
    <subcellularLocation>
        <location evidence="1">Membrane</location>
        <topology evidence="1">Single-pass membrane protein</topology>
    </subcellularLocation>
</comment>
<dbReference type="EMBL" id="VAHF01000003">
    <property type="protein sequence ID" value="TXG65596.1"/>
    <property type="molecule type" value="Genomic_DNA"/>
</dbReference>
<dbReference type="Gene3D" id="3.80.10.10">
    <property type="entry name" value="Ribonuclease Inhibitor"/>
    <property type="match status" value="1"/>
</dbReference>
<evidence type="ECO:0000256" key="2">
    <source>
        <dbReference type="ARBA" id="ARBA00009592"/>
    </source>
</evidence>
<evidence type="ECO:0000256" key="6">
    <source>
        <dbReference type="ARBA" id="ARBA00022989"/>
    </source>
</evidence>
<keyword evidence="12" id="KW-1185">Reference proteome</keyword>
<organism evidence="11 12">
    <name type="scientific">Acer yangbiense</name>
    <dbReference type="NCBI Taxonomy" id="1000413"/>
    <lineage>
        <taxon>Eukaryota</taxon>
        <taxon>Viridiplantae</taxon>
        <taxon>Streptophyta</taxon>
        <taxon>Embryophyta</taxon>
        <taxon>Tracheophyta</taxon>
        <taxon>Spermatophyta</taxon>
        <taxon>Magnoliopsida</taxon>
        <taxon>eudicotyledons</taxon>
        <taxon>Gunneridae</taxon>
        <taxon>Pentapetalae</taxon>
        <taxon>rosids</taxon>
        <taxon>malvids</taxon>
        <taxon>Sapindales</taxon>
        <taxon>Sapindaceae</taxon>
        <taxon>Hippocastanoideae</taxon>
        <taxon>Acereae</taxon>
        <taxon>Acer</taxon>
    </lineage>
</organism>
<keyword evidence="3" id="KW-0433">Leucine-rich repeat</keyword>
<dbReference type="PANTHER" id="PTHR34661:SF8">
    <property type="entry name" value="ALPHA-CRYSTALLIN DOMAIN-CONTAINING PROTEIN 22.3"/>
    <property type="match status" value="1"/>
</dbReference>
<name>A0A5C7IB24_9ROSI</name>
<evidence type="ECO:0000256" key="4">
    <source>
        <dbReference type="ARBA" id="ARBA00022692"/>
    </source>
</evidence>
<evidence type="ECO:0000256" key="7">
    <source>
        <dbReference type="ARBA" id="ARBA00023136"/>
    </source>
</evidence>
<evidence type="ECO:0000259" key="10">
    <source>
        <dbReference type="PROSITE" id="PS01031"/>
    </source>
</evidence>
<dbReference type="SUPFAM" id="SSF49764">
    <property type="entry name" value="HSP20-like chaperones"/>
    <property type="match status" value="1"/>
</dbReference>
<evidence type="ECO:0000313" key="12">
    <source>
        <dbReference type="Proteomes" id="UP000323000"/>
    </source>
</evidence>
<dbReference type="PROSITE" id="PS01031">
    <property type="entry name" value="SHSP"/>
    <property type="match status" value="1"/>
</dbReference>
<proteinExistence type="inferred from homology"/>
<gene>
    <name evidence="11" type="ORF">EZV62_006871</name>
</gene>
<evidence type="ECO:0000313" key="11">
    <source>
        <dbReference type="EMBL" id="TXG65596.1"/>
    </source>
</evidence>
<evidence type="ECO:0000256" key="5">
    <source>
        <dbReference type="ARBA" id="ARBA00022737"/>
    </source>
</evidence>
<dbReference type="FunFam" id="2.60.40.790:FF:000049">
    <property type="entry name" value="Increased DNA methylation 3"/>
    <property type="match status" value="1"/>
</dbReference>
<feature type="domain" description="SHSP" evidence="10">
    <location>
        <begin position="662"/>
        <end position="774"/>
    </location>
</feature>
<evidence type="ECO:0000256" key="9">
    <source>
        <dbReference type="PROSITE-ProRule" id="PRU00285"/>
    </source>
</evidence>
<dbReference type="AlphaFoldDB" id="A0A5C7IB24"/>
<evidence type="ECO:0000256" key="1">
    <source>
        <dbReference type="ARBA" id="ARBA00004167"/>
    </source>
</evidence>
<dbReference type="CDD" id="cd06464">
    <property type="entry name" value="ACD_sHsps-like"/>
    <property type="match status" value="1"/>
</dbReference>
<dbReference type="PANTHER" id="PTHR34661">
    <property type="entry name" value="INCREASED DNA METHYLATION 3"/>
    <property type="match status" value="1"/>
</dbReference>
<keyword evidence="8" id="KW-0325">Glycoprotein</keyword>
<dbReference type="InterPro" id="IPR001611">
    <property type="entry name" value="Leu-rich_rpt"/>
</dbReference>
<keyword evidence="6" id="KW-1133">Transmembrane helix</keyword>
<evidence type="ECO:0000256" key="8">
    <source>
        <dbReference type="ARBA" id="ARBA00023180"/>
    </source>
</evidence>